<sequence>MPSPLRSTVPVPVPVPLQRLVCSWAGEENGLTCDTAYRRSGPTTLFTWRTVDRIRSASHWSTGERAPFTTATAPRAPSRRPIRGRPYRPDPVNRMPCEPSFILLQTTYGVRRTDKKFLLKIRVLELLK</sequence>
<proteinExistence type="predicted"/>
<protein>
    <submittedName>
        <fullName evidence="2">Uncharacterized protein</fullName>
    </submittedName>
</protein>
<dbReference type="Proteomes" id="UP000479000">
    <property type="component" value="Unassembled WGS sequence"/>
</dbReference>
<dbReference type="AlphaFoldDB" id="A0A6H5GF18"/>
<name>A0A6H5GF18_9HEMI</name>
<evidence type="ECO:0000313" key="3">
    <source>
        <dbReference type="Proteomes" id="UP000479000"/>
    </source>
</evidence>
<keyword evidence="3" id="KW-1185">Reference proteome</keyword>
<reference evidence="2 3" key="1">
    <citation type="submission" date="2020-02" db="EMBL/GenBank/DDBJ databases">
        <authorList>
            <person name="Ferguson B K."/>
        </authorList>
    </citation>
    <scope>NUCLEOTIDE SEQUENCE [LARGE SCALE GENOMIC DNA]</scope>
</reference>
<accession>A0A6H5GF18</accession>
<gene>
    <name evidence="2" type="ORF">NTEN_LOCUS7357</name>
</gene>
<feature type="compositionally biased region" description="Basic residues" evidence="1">
    <location>
        <begin position="77"/>
        <end position="86"/>
    </location>
</feature>
<organism evidence="2 3">
    <name type="scientific">Nesidiocoris tenuis</name>
    <dbReference type="NCBI Taxonomy" id="355587"/>
    <lineage>
        <taxon>Eukaryota</taxon>
        <taxon>Metazoa</taxon>
        <taxon>Ecdysozoa</taxon>
        <taxon>Arthropoda</taxon>
        <taxon>Hexapoda</taxon>
        <taxon>Insecta</taxon>
        <taxon>Pterygota</taxon>
        <taxon>Neoptera</taxon>
        <taxon>Paraneoptera</taxon>
        <taxon>Hemiptera</taxon>
        <taxon>Heteroptera</taxon>
        <taxon>Panheteroptera</taxon>
        <taxon>Cimicomorpha</taxon>
        <taxon>Miridae</taxon>
        <taxon>Dicyphina</taxon>
        <taxon>Nesidiocoris</taxon>
    </lineage>
</organism>
<evidence type="ECO:0000256" key="1">
    <source>
        <dbReference type="SAM" id="MobiDB-lite"/>
    </source>
</evidence>
<feature type="compositionally biased region" description="Low complexity" evidence="1">
    <location>
        <begin position="65"/>
        <end position="76"/>
    </location>
</feature>
<dbReference type="EMBL" id="CADCXU010011128">
    <property type="protein sequence ID" value="CAB0001570.1"/>
    <property type="molecule type" value="Genomic_DNA"/>
</dbReference>
<evidence type="ECO:0000313" key="2">
    <source>
        <dbReference type="EMBL" id="CAB0001570.1"/>
    </source>
</evidence>
<feature type="region of interest" description="Disordered" evidence="1">
    <location>
        <begin position="63"/>
        <end position="92"/>
    </location>
</feature>
<feature type="non-terminal residue" evidence="2">
    <location>
        <position position="128"/>
    </location>
</feature>